<keyword evidence="3" id="KW-0812">Transmembrane</keyword>
<dbReference type="SUPFAM" id="SSF53474">
    <property type="entry name" value="alpha/beta-Hydrolases"/>
    <property type="match status" value="1"/>
</dbReference>
<comment type="similarity">
    <text evidence="2">Belongs to the AB hydrolase superfamily. Epoxide hydrolase family.</text>
</comment>
<feature type="transmembrane region" description="Helical" evidence="3">
    <location>
        <begin position="12"/>
        <end position="31"/>
    </location>
</feature>
<protein>
    <submittedName>
        <fullName evidence="5">Epoxide hydrolase 4</fullName>
    </submittedName>
</protein>
<evidence type="ECO:0000256" key="3">
    <source>
        <dbReference type="SAM" id="Phobius"/>
    </source>
</evidence>
<dbReference type="Gene3D" id="3.40.50.1820">
    <property type="entry name" value="alpha/beta hydrolase"/>
    <property type="match status" value="1"/>
</dbReference>
<dbReference type="PANTHER" id="PTHR43329">
    <property type="entry name" value="EPOXIDE HYDROLASE"/>
    <property type="match status" value="1"/>
</dbReference>
<dbReference type="GO" id="GO:0004301">
    <property type="term" value="F:epoxide hydrolase activity"/>
    <property type="evidence" value="ECO:0007669"/>
    <property type="project" value="UniProtKB-ARBA"/>
</dbReference>
<dbReference type="OMA" id="KFHYVEA"/>
<proteinExistence type="inferred from homology"/>
<dbReference type="InterPro" id="IPR029058">
    <property type="entry name" value="AB_hydrolase_fold"/>
</dbReference>
<dbReference type="AlphaFoldDB" id="A0A226ERE1"/>
<keyword evidence="3" id="KW-1133">Transmembrane helix</keyword>
<evidence type="ECO:0000256" key="2">
    <source>
        <dbReference type="ARBA" id="ARBA00038334"/>
    </source>
</evidence>
<evidence type="ECO:0000313" key="5">
    <source>
        <dbReference type="EMBL" id="OXA59614.1"/>
    </source>
</evidence>
<accession>A0A226ERE1</accession>
<keyword evidence="6" id="KW-1185">Reference proteome</keyword>
<reference evidence="5 6" key="1">
    <citation type="submission" date="2015-12" db="EMBL/GenBank/DDBJ databases">
        <title>The genome of Folsomia candida.</title>
        <authorList>
            <person name="Faddeeva A."/>
            <person name="Derks M.F."/>
            <person name="Anvar Y."/>
            <person name="Smit S."/>
            <person name="Van Straalen N."/>
            <person name="Roelofs D."/>
        </authorList>
    </citation>
    <scope>NUCLEOTIDE SEQUENCE [LARGE SCALE GENOMIC DNA]</scope>
    <source>
        <strain evidence="5 6">VU population</strain>
        <tissue evidence="5">Whole body</tissue>
    </source>
</reference>
<dbReference type="Proteomes" id="UP000198287">
    <property type="component" value="Unassembled WGS sequence"/>
</dbReference>
<feature type="domain" description="AB hydrolase-1" evidence="4">
    <location>
        <begin position="79"/>
        <end position="320"/>
    </location>
</feature>
<evidence type="ECO:0000259" key="4">
    <source>
        <dbReference type="Pfam" id="PF00561"/>
    </source>
</evidence>
<dbReference type="InterPro" id="IPR000073">
    <property type="entry name" value="AB_hydrolase_1"/>
</dbReference>
<name>A0A226ERE1_FOLCA</name>
<dbReference type="OrthoDB" id="408373at2759"/>
<keyword evidence="3" id="KW-0472">Membrane</keyword>
<dbReference type="Pfam" id="PF00561">
    <property type="entry name" value="Abhydrolase_1"/>
    <property type="match status" value="1"/>
</dbReference>
<comment type="caution">
    <text evidence="5">The sequence shown here is derived from an EMBL/GenBank/DDBJ whole genome shotgun (WGS) entry which is preliminary data.</text>
</comment>
<evidence type="ECO:0000313" key="6">
    <source>
        <dbReference type="Proteomes" id="UP000198287"/>
    </source>
</evidence>
<dbReference type="PRINTS" id="PR00412">
    <property type="entry name" value="EPOXHYDRLASE"/>
</dbReference>
<evidence type="ECO:0000256" key="1">
    <source>
        <dbReference type="ARBA" id="ARBA00022801"/>
    </source>
</evidence>
<dbReference type="InterPro" id="IPR000639">
    <property type="entry name" value="Epox_hydrolase-like"/>
</dbReference>
<sequence length="389" mass="45418">MTTCLDTLTFYFLSAMYSIQYLFLHLINLILHPDRYRLSKTIAVPPRCLSNDDFGTHQYAKLSRYKFHYVEKGDRNNRLLLLIHGYPEFWYSWRFQLRNLSSYYWVVAIDMKGFGDTDKPSARSEYDIPLLVTEMYDFLTAIGRKKCSIVTHGMGGLLGWFFVNKFPDVVENFVSIASAHPYSFLQELSLKRVSNASWYYFCQLPYFPEREEMKQDLVIFDKMFTRMLNSKRGNLTEQDVEAFKYTFSRIEDWVGPMNYVRTLLKRKFLGKNRSLKKTSVPTLFIVGNADPYCSLEMICKSSEYVENFTLKIVEGGGHFLPQEMPNYINSLILDFMKMPEPLLLGMDPVQESGIFKKMIGAGKTVVNYGNQVGNRIIGRNPNLYPMLYF</sequence>
<dbReference type="EMBL" id="LNIX01000002">
    <property type="protein sequence ID" value="OXA59614.1"/>
    <property type="molecule type" value="Genomic_DNA"/>
</dbReference>
<gene>
    <name evidence="5" type="ORF">Fcan01_05503</name>
</gene>
<organism evidence="5 6">
    <name type="scientific">Folsomia candida</name>
    <name type="common">Springtail</name>
    <dbReference type="NCBI Taxonomy" id="158441"/>
    <lineage>
        <taxon>Eukaryota</taxon>
        <taxon>Metazoa</taxon>
        <taxon>Ecdysozoa</taxon>
        <taxon>Arthropoda</taxon>
        <taxon>Hexapoda</taxon>
        <taxon>Collembola</taxon>
        <taxon>Entomobryomorpha</taxon>
        <taxon>Isotomoidea</taxon>
        <taxon>Isotomidae</taxon>
        <taxon>Proisotominae</taxon>
        <taxon>Folsomia</taxon>
    </lineage>
</organism>
<keyword evidence="1 5" id="KW-0378">Hydrolase</keyword>